<accession>A0A835IXY1</accession>
<dbReference type="PANTHER" id="PTHR12838">
    <property type="entry name" value="U3 SMALL NUCLEOLAR RNA-ASSOCIATED PROTEIN 11"/>
    <property type="match status" value="1"/>
</dbReference>
<reference evidence="5 6" key="1">
    <citation type="submission" date="2020-10" db="EMBL/GenBank/DDBJ databases">
        <title>The Coptis chinensis genome and diversification of protoberbering-type alkaloids.</title>
        <authorList>
            <person name="Wang B."/>
            <person name="Shu S."/>
            <person name="Song C."/>
            <person name="Liu Y."/>
        </authorList>
    </citation>
    <scope>NUCLEOTIDE SEQUENCE [LARGE SCALE GENOMIC DNA]</scope>
    <source>
        <strain evidence="5">HL-2020</strain>
        <tissue evidence="5">Leaf</tissue>
    </source>
</reference>
<organism evidence="5 6">
    <name type="scientific">Coptis chinensis</name>
    <dbReference type="NCBI Taxonomy" id="261450"/>
    <lineage>
        <taxon>Eukaryota</taxon>
        <taxon>Viridiplantae</taxon>
        <taxon>Streptophyta</taxon>
        <taxon>Embryophyta</taxon>
        <taxon>Tracheophyta</taxon>
        <taxon>Spermatophyta</taxon>
        <taxon>Magnoliopsida</taxon>
        <taxon>Ranunculales</taxon>
        <taxon>Ranunculaceae</taxon>
        <taxon>Coptidoideae</taxon>
        <taxon>Coptis</taxon>
    </lineage>
</organism>
<dbReference type="GO" id="GO:0006364">
    <property type="term" value="P:rRNA processing"/>
    <property type="evidence" value="ECO:0007669"/>
    <property type="project" value="UniProtKB-KW"/>
</dbReference>
<evidence type="ECO:0000256" key="3">
    <source>
        <dbReference type="ARBA" id="ARBA00022552"/>
    </source>
</evidence>
<gene>
    <name evidence="5" type="ORF">IFM89_022840</name>
</gene>
<keyword evidence="6" id="KW-1185">Reference proteome</keyword>
<dbReference type="Proteomes" id="UP000631114">
    <property type="component" value="Unassembled WGS sequence"/>
</dbReference>
<evidence type="ECO:0000256" key="4">
    <source>
        <dbReference type="ARBA" id="ARBA00023242"/>
    </source>
</evidence>
<comment type="subcellular location">
    <subcellularLocation>
        <location evidence="1">Nucleus</location>
        <location evidence="1">Nucleolus</location>
    </subcellularLocation>
</comment>
<comment type="similarity">
    <text evidence="2">Belongs to the UTP11 family.</text>
</comment>
<dbReference type="AlphaFoldDB" id="A0A835IXY1"/>
<proteinExistence type="inferred from homology"/>
<keyword evidence="3" id="KW-0698">rRNA processing</keyword>
<dbReference type="InterPro" id="IPR007144">
    <property type="entry name" value="SSU_processome_Utp11"/>
</dbReference>
<dbReference type="Pfam" id="PF03998">
    <property type="entry name" value="Utp11"/>
    <property type="match status" value="1"/>
</dbReference>
<evidence type="ECO:0000256" key="1">
    <source>
        <dbReference type="ARBA" id="ARBA00004604"/>
    </source>
</evidence>
<keyword evidence="4" id="KW-0539">Nucleus</keyword>
<evidence type="ECO:0000313" key="6">
    <source>
        <dbReference type="Proteomes" id="UP000631114"/>
    </source>
</evidence>
<protein>
    <submittedName>
        <fullName evidence="5">Uncharacterized protein</fullName>
    </submittedName>
</protein>
<dbReference type="PANTHER" id="PTHR12838:SF0">
    <property type="entry name" value="U3 SMALL NUCLEOLAR RNA-ASSOCIATED PROTEIN 11-RELATED"/>
    <property type="match status" value="1"/>
</dbReference>
<dbReference type="EMBL" id="JADFTS010000001">
    <property type="protein sequence ID" value="KAF9625443.1"/>
    <property type="molecule type" value="Genomic_DNA"/>
</dbReference>
<evidence type="ECO:0000313" key="5">
    <source>
        <dbReference type="EMBL" id="KAF9625443.1"/>
    </source>
</evidence>
<sequence>MCTVVIVDPCSLDIVRTVFHGSLFIGELKFMAAIPSGKYIICDSGIAIGVISILDGPLCGDGILSVSCCRGGAGLVYKVVGSDDTFKFELPCEIPVVPAVCNPLNASISIIFRQMNKFILRIEFLCPWKVGPTIEWKMLGEDIMTDLQVIVFILHEIALRTQPCEKVSSGALQRPSWNLCISNGVCEWTHQHTRLVVGDAIGHIQCYDSDPELSSSLYECLVLATKLKEKASFRNLDEFYYKMIKSKTLFVFLLLTPKQYTHEELVLMKTQNSGYVFEKIQSEKKKIEKLNSMLHSLDNQLTNKHIYYAEDRFVFPALRSSTQIFFL</sequence>
<comment type="caution">
    <text evidence="5">The sequence shown here is derived from an EMBL/GenBank/DDBJ whole genome shotgun (WGS) entry which is preliminary data.</text>
</comment>
<dbReference type="OrthoDB" id="29058at2759"/>
<evidence type="ECO:0000256" key="2">
    <source>
        <dbReference type="ARBA" id="ARBA00008105"/>
    </source>
</evidence>
<dbReference type="GO" id="GO:0032040">
    <property type="term" value="C:small-subunit processome"/>
    <property type="evidence" value="ECO:0007669"/>
    <property type="project" value="InterPro"/>
</dbReference>
<name>A0A835IXY1_9MAGN</name>